<dbReference type="InterPro" id="IPR004254">
    <property type="entry name" value="AdipoR/HlyIII-related"/>
</dbReference>
<keyword evidence="3" id="KW-1003">Cell membrane</keyword>
<dbReference type="PANTHER" id="PTHR20855">
    <property type="entry name" value="ADIPOR/PROGESTIN RECEPTOR-RELATED"/>
    <property type="match status" value="1"/>
</dbReference>
<evidence type="ECO:0000256" key="4">
    <source>
        <dbReference type="ARBA" id="ARBA00022692"/>
    </source>
</evidence>
<reference evidence="9 10" key="1">
    <citation type="submission" date="2017-09" db="EMBL/GenBank/DDBJ databases">
        <title>Large-scale bioinformatics analysis of Bacillus genomes uncovers conserved roles of natural products in bacterial physiology.</title>
        <authorList>
            <consortium name="Agbiome Team Llc"/>
            <person name="Bleich R.M."/>
            <person name="Kirk G.J."/>
            <person name="Santa Maria K.C."/>
            <person name="Allen S.E."/>
            <person name="Farag S."/>
            <person name="Shank E.A."/>
            <person name="Bowers A."/>
        </authorList>
    </citation>
    <scope>NUCLEOTIDE SEQUENCE [LARGE SCALE GENOMIC DNA]</scope>
    <source>
        <strain evidence="9 10">AFS006334</strain>
    </source>
</reference>
<dbReference type="GO" id="GO:0005886">
    <property type="term" value="C:plasma membrane"/>
    <property type="evidence" value="ECO:0007669"/>
    <property type="project" value="UniProtKB-SubCell"/>
</dbReference>
<feature type="transmembrane region" description="Helical" evidence="8">
    <location>
        <begin position="131"/>
        <end position="152"/>
    </location>
</feature>
<dbReference type="AlphaFoldDB" id="A0A9X6UGX7"/>
<dbReference type="GO" id="GO:0046872">
    <property type="term" value="F:metal ion binding"/>
    <property type="evidence" value="ECO:0007669"/>
    <property type="project" value="UniProtKB-KW"/>
</dbReference>
<evidence type="ECO:0000256" key="3">
    <source>
        <dbReference type="ARBA" id="ARBA00022475"/>
    </source>
</evidence>
<comment type="similarity">
    <text evidence="2">Belongs to the UPF0073 (Hly-III) family.</text>
</comment>
<feature type="transmembrane region" description="Helical" evidence="8">
    <location>
        <begin position="39"/>
        <end position="62"/>
    </location>
</feature>
<evidence type="ECO:0000256" key="2">
    <source>
        <dbReference type="ARBA" id="ARBA00008488"/>
    </source>
</evidence>
<evidence type="ECO:0000256" key="7">
    <source>
        <dbReference type="PIRSR" id="PIRSR604254-1"/>
    </source>
</evidence>
<feature type="transmembrane region" description="Helical" evidence="8">
    <location>
        <begin position="159"/>
        <end position="179"/>
    </location>
</feature>
<evidence type="ECO:0000256" key="8">
    <source>
        <dbReference type="SAM" id="Phobius"/>
    </source>
</evidence>
<dbReference type="NCBIfam" id="TIGR01065">
    <property type="entry name" value="hlyIII"/>
    <property type="match status" value="1"/>
</dbReference>
<evidence type="ECO:0000256" key="6">
    <source>
        <dbReference type="ARBA" id="ARBA00023136"/>
    </source>
</evidence>
<feature type="transmembrane region" description="Helical" evidence="8">
    <location>
        <begin position="194"/>
        <end position="214"/>
    </location>
</feature>
<feature type="transmembrane region" description="Helical" evidence="8">
    <location>
        <begin position="12"/>
        <end position="32"/>
    </location>
</feature>
<feature type="binding site" evidence="7">
    <location>
        <position position="192"/>
    </location>
    <ligand>
        <name>Zn(2+)</name>
        <dbReference type="ChEBI" id="CHEBI:29105"/>
    </ligand>
</feature>
<accession>A0A9X6UGX7</accession>
<keyword evidence="7" id="KW-0862">Zinc</keyword>
<dbReference type="GO" id="GO:0140911">
    <property type="term" value="F:pore-forming activity"/>
    <property type="evidence" value="ECO:0007669"/>
    <property type="project" value="InterPro"/>
</dbReference>
<organism evidence="9 10">
    <name type="scientific">Bacillus cereus</name>
    <dbReference type="NCBI Taxonomy" id="1396"/>
    <lineage>
        <taxon>Bacteria</taxon>
        <taxon>Bacillati</taxon>
        <taxon>Bacillota</taxon>
        <taxon>Bacilli</taxon>
        <taxon>Bacillales</taxon>
        <taxon>Bacillaceae</taxon>
        <taxon>Bacillus</taxon>
        <taxon>Bacillus cereus group</taxon>
    </lineage>
</organism>
<keyword evidence="5 8" id="KW-1133">Transmembrane helix</keyword>
<dbReference type="Pfam" id="PF03006">
    <property type="entry name" value="HlyIII"/>
    <property type="match status" value="1"/>
</dbReference>
<comment type="caution">
    <text evidence="9">The sequence shown here is derived from an EMBL/GenBank/DDBJ whole genome shotgun (WGS) entry which is preliminary data.</text>
</comment>
<evidence type="ECO:0000256" key="5">
    <source>
        <dbReference type="ARBA" id="ARBA00022989"/>
    </source>
</evidence>
<feature type="transmembrane region" description="Helical" evidence="8">
    <location>
        <begin position="106"/>
        <end position="125"/>
    </location>
</feature>
<feature type="transmembrane region" description="Helical" evidence="8">
    <location>
        <begin position="82"/>
        <end position="99"/>
    </location>
</feature>
<keyword evidence="6 8" id="KW-0472">Membrane</keyword>
<dbReference type="Proteomes" id="UP000219869">
    <property type="component" value="Unassembled WGS sequence"/>
</dbReference>
<evidence type="ECO:0000313" key="10">
    <source>
        <dbReference type="Proteomes" id="UP000219869"/>
    </source>
</evidence>
<dbReference type="PANTHER" id="PTHR20855:SF3">
    <property type="entry name" value="LD03007P"/>
    <property type="match status" value="1"/>
</dbReference>
<gene>
    <name evidence="9" type="ORF">CN475_27725</name>
</gene>
<dbReference type="EMBL" id="NTXW01000086">
    <property type="protein sequence ID" value="PEQ79261.1"/>
    <property type="molecule type" value="Genomic_DNA"/>
</dbReference>
<keyword evidence="7" id="KW-0479">Metal-binding</keyword>
<sequence length="216" mass="24181">MNTYVREPVNAFTHLGGAILSFIALLAMLVKVSIKMPSFAAITAVILFGIGMMVLYTASAVYHSVVANERVIYFFRKLDHSMIFILIAGTYAPFCLITLNSVSGLLLFCLVYATAICGIVFKMFWFNCPRWLSTAIYITMGWLIVLFFAPLAENLSTGGIVFLVLGGIFYTIGGFIYGTKPKWLEFKYMGHHEIFHVFVLLGSLAHFLSVYCYVIQ</sequence>
<proteinExistence type="inferred from homology"/>
<protein>
    <submittedName>
        <fullName evidence="9">Hemolysin</fullName>
    </submittedName>
</protein>
<name>A0A9X6UGX7_BACCE</name>
<comment type="subcellular location">
    <subcellularLocation>
        <location evidence="1">Cell membrane</location>
        <topology evidence="1">Multi-pass membrane protein</topology>
    </subcellularLocation>
</comment>
<feature type="binding site" evidence="7">
    <location>
        <position position="196"/>
    </location>
    <ligand>
        <name>Zn(2+)</name>
        <dbReference type="ChEBI" id="CHEBI:29105"/>
    </ligand>
</feature>
<evidence type="ECO:0000256" key="1">
    <source>
        <dbReference type="ARBA" id="ARBA00004651"/>
    </source>
</evidence>
<evidence type="ECO:0000313" key="9">
    <source>
        <dbReference type="EMBL" id="PEQ79261.1"/>
    </source>
</evidence>
<dbReference type="InterPro" id="IPR005744">
    <property type="entry name" value="Hy-lIII"/>
</dbReference>
<feature type="binding site" evidence="7">
    <location>
        <position position="63"/>
    </location>
    <ligand>
        <name>Zn(2+)</name>
        <dbReference type="ChEBI" id="CHEBI:29105"/>
    </ligand>
</feature>
<dbReference type="RefSeq" id="WP_061667718.1">
    <property type="nucleotide sequence ID" value="NZ_NTXW01000086.1"/>
</dbReference>
<keyword evidence="4 8" id="KW-0812">Transmembrane</keyword>